<evidence type="ECO:0000256" key="1">
    <source>
        <dbReference type="SAM" id="Phobius"/>
    </source>
</evidence>
<sequence length="48" mass="5536">MEQIIPIISEVGFPIVVTLYLLYRIEAKLDMVVQSIQSLPDRMKGQMK</sequence>
<accession>A0A4R5VYB5</accession>
<keyword evidence="1" id="KW-0812">Transmembrane</keyword>
<keyword evidence="1" id="KW-1133">Transmembrane helix</keyword>
<dbReference type="Proteomes" id="UP000295132">
    <property type="component" value="Unassembled WGS sequence"/>
</dbReference>
<dbReference type="InterPro" id="IPR024419">
    <property type="entry name" value="YvrJ"/>
</dbReference>
<protein>
    <submittedName>
        <fullName evidence="2">YvrJ family protein</fullName>
    </submittedName>
</protein>
<dbReference type="RefSeq" id="WP_133333170.1">
    <property type="nucleotide sequence ID" value="NZ_SMYO01000002.1"/>
</dbReference>
<feature type="transmembrane region" description="Helical" evidence="1">
    <location>
        <begin position="6"/>
        <end position="23"/>
    </location>
</feature>
<dbReference type="AlphaFoldDB" id="A0A4R5VYB5"/>
<name>A0A4R5VYB5_9BACI</name>
<reference evidence="2 3" key="1">
    <citation type="submission" date="2019-03" db="EMBL/GenBank/DDBJ databases">
        <title>Bacillus niacini sp. nov. a Nicotinate-Metabolizing Mesophile Isolated from Soil.</title>
        <authorList>
            <person name="Zhang G."/>
        </authorList>
    </citation>
    <scope>NUCLEOTIDE SEQUENCE [LARGE SCALE GENOMIC DNA]</scope>
    <source>
        <strain evidence="2 3">WN066</strain>
    </source>
</reference>
<dbReference type="EMBL" id="SMYO01000002">
    <property type="protein sequence ID" value="TDK64233.1"/>
    <property type="molecule type" value="Genomic_DNA"/>
</dbReference>
<keyword evidence="1" id="KW-0472">Membrane</keyword>
<proteinExistence type="predicted"/>
<dbReference type="Pfam" id="PF12841">
    <property type="entry name" value="YvrJ"/>
    <property type="match status" value="1"/>
</dbReference>
<gene>
    <name evidence="2" type="ORF">E2K98_05085</name>
</gene>
<evidence type="ECO:0000313" key="3">
    <source>
        <dbReference type="Proteomes" id="UP000295132"/>
    </source>
</evidence>
<evidence type="ECO:0000313" key="2">
    <source>
        <dbReference type="EMBL" id="TDK64233.1"/>
    </source>
</evidence>
<organism evidence="2 3">
    <name type="scientific">Bacillus salipaludis</name>
    <dbReference type="NCBI Taxonomy" id="2547811"/>
    <lineage>
        <taxon>Bacteria</taxon>
        <taxon>Bacillati</taxon>
        <taxon>Bacillota</taxon>
        <taxon>Bacilli</taxon>
        <taxon>Bacillales</taxon>
        <taxon>Bacillaceae</taxon>
        <taxon>Bacillus</taxon>
    </lineage>
</organism>
<comment type="caution">
    <text evidence="2">The sequence shown here is derived from an EMBL/GenBank/DDBJ whole genome shotgun (WGS) entry which is preliminary data.</text>
</comment>